<comment type="similarity">
    <text evidence="8">Belongs to the 4Fe4S bacterial-type ferredoxin family. RnfC subfamily.</text>
</comment>
<gene>
    <name evidence="11" type="primary">rsxC</name>
    <name evidence="8" type="synonym">rnfC</name>
    <name evidence="10" type="ordered locus">Tmz1t_2991</name>
    <name evidence="11" type="ORF">E6Q80_07820</name>
</gene>
<evidence type="ECO:0000256" key="7">
    <source>
        <dbReference type="ARBA" id="ARBA00023014"/>
    </source>
</evidence>
<comment type="subunit">
    <text evidence="8">The complex is composed of six subunits: RnfA, RnfB, RnfC, RnfD, RnfE and RnfG.</text>
</comment>
<evidence type="ECO:0000256" key="5">
    <source>
        <dbReference type="ARBA" id="ARBA00022982"/>
    </source>
</evidence>
<dbReference type="InterPro" id="IPR010208">
    <property type="entry name" value="Ion_transpt_RnfC/RsxC"/>
</dbReference>
<feature type="binding site" evidence="8">
    <location>
        <position position="413"/>
    </location>
    <ligand>
        <name>[4Fe-4S] cluster</name>
        <dbReference type="ChEBI" id="CHEBI:49883"/>
        <label>2</label>
    </ligand>
</feature>
<keyword evidence="8" id="KW-0472">Membrane</keyword>
<organism evidence="10 12">
    <name type="scientific">Thauera aminoaromatica</name>
    <dbReference type="NCBI Taxonomy" id="164330"/>
    <lineage>
        <taxon>Bacteria</taxon>
        <taxon>Pseudomonadati</taxon>
        <taxon>Pseudomonadota</taxon>
        <taxon>Betaproteobacteria</taxon>
        <taxon>Rhodocyclales</taxon>
        <taxon>Zoogloeaceae</taxon>
        <taxon>Thauera</taxon>
    </lineage>
</organism>
<comment type="function">
    <text evidence="8">Part of a membrane-bound complex that couples electron transfer with translocation of ions across the membrane.</text>
</comment>
<dbReference type="PROSITE" id="PS51379">
    <property type="entry name" value="4FE4S_FER_2"/>
    <property type="match status" value="1"/>
</dbReference>
<keyword evidence="8" id="KW-0997">Cell inner membrane</keyword>
<evidence type="ECO:0000256" key="2">
    <source>
        <dbReference type="ARBA" id="ARBA00022485"/>
    </source>
</evidence>
<feature type="binding site" evidence="8">
    <location>
        <position position="371"/>
    </location>
    <ligand>
        <name>[4Fe-4S] cluster</name>
        <dbReference type="ChEBI" id="CHEBI:49883"/>
        <label>1</label>
    </ligand>
</feature>
<dbReference type="Gene3D" id="3.30.70.20">
    <property type="match status" value="1"/>
</dbReference>
<dbReference type="GO" id="GO:0022900">
    <property type="term" value="P:electron transport chain"/>
    <property type="evidence" value="ECO:0007669"/>
    <property type="project" value="UniProtKB-UniRule"/>
</dbReference>
<keyword evidence="8" id="KW-1003">Cell membrane</keyword>
<reference evidence="12" key="1">
    <citation type="submission" date="2009-05" db="EMBL/GenBank/DDBJ databases">
        <title>Complete sequence of chromosome of Thauera sp. MZ1T.</title>
        <authorList>
            <consortium name="US DOE Joint Genome Institute"/>
            <person name="Lucas S."/>
            <person name="Copeland A."/>
            <person name="Lapidus A."/>
            <person name="Glavina del Rio T."/>
            <person name="Dalin E."/>
            <person name="Tice H."/>
            <person name="Bruce D."/>
            <person name="Goodwin L."/>
            <person name="Pitluck S."/>
            <person name="Sims D."/>
            <person name="Brettin T."/>
            <person name="Detter J.C."/>
            <person name="Han C."/>
            <person name="Larimer F."/>
            <person name="Land M."/>
            <person name="Hauser L."/>
            <person name="Kyrpides N."/>
            <person name="Mikhailova N."/>
            <person name="Sayler G.S."/>
        </authorList>
    </citation>
    <scope>NUCLEOTIDE SEQUENCE [LARGE SCALE GENOMIC DNA]</scope>
    <source>
        <strain evidence="12">MZ1T</strain>
    </source>
</reference>
<comment type="cofactor">
    <cofactor evidence="8">
        <name>[4Fe-4S] cluster</name>
        <dbReference type="ChEBI" id="CHEBI:49883"/>
    </cofactor>
    <text evidence="8">Binds 2 [4Fe-4S] clusters per subunit.</text>
</comment>
<dbReference type="GO" id="GO:0046872">
    <property type="term" value="F:metal ion binding"/>
    <property type="evidence" value="ECO:0007669"/>
    <property type="project" value="UniProtKB-KW"/>
</dbReference>
<dbReference type="InterPro" id="IPR026902">
    <property type="entry name" value="RnfC_N"/>
</dbReference>
<feature type="domain" description="4Fe-4S ferredoxin-type" evidence="9">
    <location>
        <begin position="358"/>
        <end position="388"/>
    </location>
</feature>
<dbReference type="SUPFAM" id="SSF46548">
    <property type="entry name" value="alpha-helical ferredoxin"/>
    <property type="match status" value="1"/>
</dbReference>
<dbReference type="Gene3D" id="3.10.20.600">
    <property type="match status" value="1"/>
</dbReference>
<feature type="binding site" evidence="8">
    <location>
        <position position="368"/>
    </location>
    <ligand>
        <name>[4Fe-4S] cluster</name>
        <dbReference type="ChEBI" id="CHEBI:49883"/>
        <label>1</label>
    </ligand>
</feature>
<keyword evidence="1 8" id="KW-0813">Transport</keyword>
<dbReference type="OrthoDB" id="9767754at2"/>
<comment type="subcellular location">
    <subcellularLocation>
        <location evidence="8">Cell inner membrane</location>
        <topology evidence="8">Peripheral membrane protein</topology>
    </subcellularLocation>
</comment>
<evidence type="ECO:0000256" key="4">
    <source>
        <dbReference type="ARBA" id="ARBA00022737"/>
    </source>
</evidence>
<evidence type="ECO:0000256" key="6">
    <source>
        <dbReference type="ARBA" id="ARBA00023004"/>
    </source>
</evidence>
<dbReference type="PANTHER" id="PTHR43034">
    <property type="entry name" value="ION-TRANSLOCATING OXIDOREDUCTASE COMPLEX SUBUNIT C"/>
    <property type="match status" value="1"/>
</dbReference>
<evidence type="ECO:0000256" key="1">
    <source>
        <dbReference type="ARBA" id="ARBA00022448"/>
    </source>
</evidence>
<feature type="binding site" evidence="8">
    <location>
        <position position="374"/>
    </location>
    <ligand>
        <name>[4Fe-4S] cluster</name>
        <dbReference type="ChEBI" id="CHEBI:49883"/>
        <label>1</label>
    </ligand>
</feature>
<evidence type="ECO:0000256" key="3">
    <source>
        <dbReference type="ARBA" id="ARBA00022723"/>
    </source>
</evidence>
<reference evidence="10 12" key="2">
    <citation type="journal article" date="2012" name="Stand. Genomic Sci.">
        <title>Complete genome sequence of Thauera aminoaromatica strain MZ1T.</title>
        <authorList>
            <person name="Jiang K."/>
            <person name="Sanseverino J."/>
            <person name="Chauhan A."/>
            <person name="Lucas S."/>
            <person name="Copeland A."/>
            <person name="Lapidus A."/>
            <person name="Del Rio T.G."/>
            <person name="Dalin E."/>
            <person name="Tice H."/>
            <person name="Bruce D."/>
            <person name="Goodwin L."/>
            <person name="Pitluck S."/>
            <person name="Sims D."/>
            <person name="Brettin T."/>
            <person name="Detter J.C."/>
            <person name="Han C."/>
            <person name="Chang Y.J."/>
            <person name="Larimer F."/>
            <person name="Land M."/>
            <person name="Hauser L."/>
            <person name="Kyrpides N.C."/>
            <person name="Mikhailova N."/>
            <person name="Moser S."/>
            <person name="Jegier P."/>
            <person name="Close D."/>
            <person name="Debruyn J.M."/>
            <person name="Wang Y."/>
            <person name="Layton A.C."/>
            <person name="Allen M.S."/>
            <person name="Sayler G.S."/>
        </authorList>
    </citation>
    <scope>NUCLEOTIDE SEQUENCE [LARGE SCALE GENOMIC DNA]</scope>
    <source>
        <strain evidence="10 12">MZ1T</strain>
    </source>
</reference>
<reference evidence="11 13" key="3">
    <citation type="submission" date="2018-09" db="EMBL/GenBank/DDBJ databases">
        <title>Metagenome Assembled Genomes from an Advanced Water Purification Facility.</title>
        <authorList>
            <person name="Stamps B.W."/>
            <person name="Spear J.R."/>
        </authorList>
    </citation>
    <scope>NUCLEOTIDE SEQUENCE [LARGE SCALE GENOMIC DNA]</scope>
    <source>
        <strain evidence="11">Bin_27_1</strain>
    </source>
</reference>
<dbReference type="Proteomes" id="UP000002186">
    <property type="component" value="Chromosome"/>
</dbReference>
<dbReference type="HAMAP" id="MF_00461">
    <property type="entry name" value="RsxC_RnfC"/>
    <property type="match status" value="1"/>
</dbReference>
<dbReference type="STRING" id="85643.Tmz1t_2991"/>
<keyword evidence="2 8" id="KW-0004">4Fe-4S</keyword>
<dbReference type="InterPro" id="IPR017900">
    <property type="entry name" value="4Fe4S_Fe_S_CS"/>
</dbReference>
<dbReference type="InterPro" id="IPR017896">
    <property type="entry name" value="4Fe4S_Fe-S-bd"/>
</dbReference>
<dbReference type="PANTHER" id="PTHR43034:SF2">
    <property type="entry name" value="ION-TRANSLOCATING OXIDOREDUCTASE COMPLEX SUBUNIT C"/>
    <property type="match status" value="1"/>
</dbReference>
<feature type="binding site" evidence="8">
    <location>
        <position position="378"/>
    </location>
    <ligand>
        <name>[4Fe-4S] cluster</name>
        <dbReference type="ChEBI" id="CHEBI:49883"/>
        <label>2</label>
    </ligand>
</feature>
<evidence type="ECO:0000313" key="10">
    <source>
        <dbReference type="EMBL" id="ACR01590.1"/>
    </source>
</evidence>
<dbReference type="EMBL" id="CP001281">
    <property type="protein sequence ID" value="ACR01590.1"/>
    <property type="molecule type" value="Genomic_DNA"/>
</dbReference>
<accession>A0A5C7SUN9</accession>
<evidence type="ECO:0000259" key="9">
    <source>
        <dbReference type="PROSITE" id="PS51379"/>
    </source>
</evidence>
<dbReference type="Pfam" id="PF12838">
    <property type="entry name" value="Fer4_7"/>
    <property type="match status" value="1"/>
</dbReference>
<dbReference type="RefSeq" id="WP_004303177.1">
    <property type="nucleotide sequence ID" value="NC_011662.2"/>
</dbReference>
<feature type="binding site" evidence="8">
    <location>
        <position position="407"/>
    </location>
    <ligand>
        <name>[4Fe-4S] cluster</name>
        <dbReference type="ChEBI" id="CHEBI:49883"/>
        <label>2</label>
    </ligand>
</feature>
<dbReference type="GO" id="GO:0009055">
    <property type="term" value="F:electron transfer activity"/>
    <property type="evidence" value="ECO:0007669"/>
    <property type="project" value="InterPro"/>
</dbReference>
<keyword evidence="6 8" id="KW-0408">Iron</keyword>
<dbReference type="Pfam" id="PF13375">
    <property type="entry name" value="RnfC_N"/>
    <property type="match status" value="1"/>
</dbReference>
<dbReference type="PROSITE" id="PS00198">
    <property type="entry name" value="4FE4S_FER_1"/>
    <property type="match status" value="1"/>
</dbReference>
<dbReference type="InterPro" id="IPR011538">
    <property type="entry name" value="Nuo51_FMN-bd"/>
</dbReference>
<sequence length="481" mass="50639">MKIFRFRGGIHPEGNKDPTACHPIARLPLPQRLYIPLQQHIGEPAAPEVEVGDHVLKGQRLARHQGSVSAPVHAPTSGRVIAIGDHMAPHPSGLPVQTITLEPDGEERWIETEPAVDPFALTRAEVSARVRDAGIVGLGGAAFPAAVKLDAGNRHPIDTLILNGGECEPYLTCDDRLMREGAGYVVEGVRLIANGLGAKRTVIAIEDNKPEALEAMRAAAAAHPGIHVLRVPSRYPMGSEKQLVTTVTGREIPAGKLSAEIGVSVHNVGTALAVCRAVRFGKPLVSRVVTVGGGAIRNPRNVVVPIGTPAGDLIDFCGGFTEPPTRVLMGGPMMGQVLPGLEAPVVKGTSGIIALTAAEAHAASERACLHCGRCVDVCPVGLVPLELAARVRAGRIDDAAELGMGDCLSCGCCAYVCPAHLPLAHLFNYAKGEIAARREAQRKAEETRKLAEARRLRLAAEAAAKAARRPARPAETVETES</sequence>
<keyword evidence="12" id="KW-1185">Reference proteome</keyword>
<keyword evidence="5 8" id="KW-0249">Electron transport</keyword>
<dbReference type="InterPro" id="IPR037225">
    <property type="entry name" value="Nuo51_FMN-bd_sf"/>
</dbReference>
<evidence type="ECO:0000313" key="13">
    <source>
        <dbReference type="Proteomes" id="UP000321192"/>
    </source>
</evidence>
<dbReference type="NCBIfam" id="TIGR01945">
    <property type="entry name" value="rnfC"/>
    <property type="match status" value="1"/>
</dbReference>
<dbReference type="EC" id="7.-.-.-" evidence="8"/>
<dbReference type="HOGENOM" id="CLU_010808_6_0_4"/>
<dbReference type="Proteomes" id="UP000321192">
    <property type="component" value="Unassembled WGS sequence"/>
</dbReference>
<dbReference type="AlphaFoldDB" id="C4KB14"/>
<dbReference type="Gene3D" id="3.40.50.11540">
    <property type="entry name" value="NADH-ubiquinone oxidoreductase 51kDa subunit"/>
    <property type="match status" value="1"/>
</dbReference>
<name>C4KB14_THASP</name>
<dbReference type="NCBIfam" id="NF003454">
    <property type="entry name" value="PRK05035.1"/>
    <property type="match status" value="1"/>
</dbReference>
<keyword evidence="4 8" id="KW-0677">Repeat</keyword>
<keyword evidence="3 8" id="KW-0479">Metal-binding</keyword>
<dbReference type="GO" id="GO:0051539">
    <property type="term" value="F:4 iron, 4 sulfur cluster binding"/>
    <property type="evidence" value="ECO:0007669"/>
    <property type="project" value="UniProtKB-KW"/>
</dbReference>
<protein>
    <recommendedName>
        <fullName evidence="8">Ion-translocating oxidoreductase complex subunit C</fullName>
        <ecNumber evidence="8">7.-.-.-</ecNumber>
    </recommendedName>
    <alternativeName>
        <fullName evidence="8">Rnf electron transport complex subunit C</fullName>
    </alternativeName>
</protein>
<evidence type="ECO:0000256" key="8">
    <source>
        <dbReference type="HAMAP-Rule" id="MF_00461"/>
    </source>
</evidence>
<evidence type="ECO:0000313" key="12">
    <source>
        <dbReference type="Proteomes" id="UP000002186"/>
    </source>
</evidence>
<dbReference type="Pfam" id="PF01512">
    <property type="entry name" value="Complex1_51K"/>
    <property type="match status" value="1"/>
</dbReference>
<dbReference type="KEGG" id="tmz:Tmz1t_2991"/>
<dbReference type="GO" id="GO:0005886">
    <property type="term" value="C:plasma membrane"/>
    <property type="evidence" value="ECO:0007669"/>
    <property type="project" value="UniProtKB-SubCell"/>
</dbReference>
<dbReference type="eggNOG" id="COG4656">
    <property type="taxonomic scope" value="Bacteria"/>
</dbReference>
<feature type="binding site" evidence="8">
    <location>
        <position position="410"/>
    </location>
    <ligand>
        <name>[4Fe-4S] cluster</name>
        <dbReference type="ChEBI" id="CHEBI:49883"/>
        <label>2</label>
    </ligand>
</feature>
<keyword evidence="7 8" id="KW-0411">Iron-sulfur</keyword>
<keyword evidence="8" id="KW-1278">Translocase</keyword>
<dbReference type="Pfam" id="PF10531">
    <property type="entry name" value="SLBB"/>
    <property type="match status" value="1"/>
</dbReference>
<dbReference type="InterPro" id="IPR019554">
    <property type="entry name" value="Soluble_ligand-bd"/>
</dbReference>
<accession>C4KB14</accession>
<proteinExistence type="inferred from homology"/>
<feature type="binding site" evidence="8">
    <location>
        <position position="417"/>
    </location>
    <ligand>
        <name>[4Fe-4S] cluster</name>
        <dbReference type="ChEBI" id="CHEBI:49883"/>
        <label>1</label>
    </ligand>
</feature>
<dbReference type="SUPFAM" id="SSF142019">
    <property type="entry name" value="Nqo1 FMN-binding domain-like"/>
    <property type="match status" value="1"/>
</dbReference>
<dbReference type="EMBL" id="SSFD01000111">
    <property type="protein sequence ID" value="TXH86331.1"/>
    <property type="molecule type" value="Genomic_DNA"/>
</dbReference>
<evidence type="ECO:0000313" key="11">
    <source>
        <dbReference type="EMBL" id="TXH86331.1"/>
    </source>
</evidence>